<dbReference type="CDD" id="cd05466">
    <property type="entry name" value="PBP2_LTTR_substrate"/>
    <property type="match status" value="1"/>
</dbReference>
<dbReference type="InterPro" id="IPR036388">
    <property type="entry name" value="WH-like_DNA-bd_sf"/>
</dbReference>
<keyword evidence="7" id="KW-0614">Plasmid</keyword>
<dbReference type="PANTHER" id="PTHR30126">
    <property type="entry name" value="HTH-TYPE TRANSCRIPTIONAL REGULATOR"/>
    <property type="match status" value="1"/>
</dbReference>
<dbReference type="PANTHER" id="PTHR30126:SF77">
    <property type="entry name" value="TRANSCRIPTIONAL REGULATORY PROTEIN"/>
    <property type="match status" value="1"/>
</dbReference>
<dbReference type="GO" id="GO:0000976">
    <property type="term" value="F:transcription cis-regulatory region binding"/>
    <property type="evidence" value="ECO:0007669"/>
    <property type="project" value="TreeGrafter"/>
</dbReference>
<organism evidence="7 8">
    <name type="scientific">Azospirillum baldaniorum</name>
    <dbReference type="NCBI Taxonomy" id="1064539"/>
    <lineage>
        <taxon>Bacteria</taxon>
        <taxon>Pseudomonadati</taxon>
        <taxon>Pseudomonadota</taxon>
        <taxon>Alphaproteobacteria</taxon>
        <taxon>Rhodospirillales</taxon>
        <taxon>Azospirillaceae</taxon>
        <taxon>Azospirillum</taxon>
    </lineage>
</organism>
<evidence type="ECO:0000256" key="4">
    <source>
        <dbReference type="ARBA" id="ARBA00023163"/>
    </source>
</evidence>
<comment type="similarity">
    <text evidence="1">Belongs to the LysR transcriptional regulatory family.</text>
</comment>
<dbReference type="GO" id="GO:0003700">
    <property type="term" value="F:DNA-binding transcription factor activity"/>
    <property type="evidence" value="ECO:0007669"/>
    <property type="project" value="InterPro"/>
</dbReference>
<dbReference type="Gene3D" id="3.40.190.10">
    <property type="entry name" value="Periplasmic binding protein-like II"/>
    <property type="match status" value="2"/>
</dbReference>
<dbReference type="RefSeq" id="WP_014197100.1">
    <property type="nucleotide sequence ID" value="NC_016594.1"/>
</dbReference>
<sequence>MLDLKNLEAFVWIARLGGFRAAAGRLNTTQPAISARIAQLEKELGVQLFNRGTRRVTLTLKGMELLDHAERMLTLQAELVHAVAESTTLRGLIRLGVAETIVHTWLSRLIERLHNRFPLVSLEIEVDTSIHLRNGLLAHDLDIAFMLGPVAEPDMRNEALSSYPMAWVASPSLDLPSGRLGLADLARYPVITFSRQTKPSVAIQQMFKRPGLPPLRFYGNSSLASIVRMTLDGIGISAIPPAVIERELAEGLLRLIPAEDPLPDLDFTICHPVDSDNPLVPIVADMALEIVRAQRHGAPIDRPSTDKRRLSQTIQNENLTDRTDA</sequence>
<dbReference type="InterPro" id="IPR005119">
    <property type="entry name" value="LysR_subst-bd"/>
</dbReference>
<dbReference type="PROSITE" id="PS50931">
    <property type="entry name" value="HTH_LYSR"/>
    <property type="match status" value="1"/>
</dbReference>
<proteinExistence type="inferred from homology"/>
<evidence type="ECO:0000256" key="1">
    <source>
        <dbReference type="ARBA" id="ARBA00009437"/>
    </source>
</evidence>
<dbReference type="PRINTS" id="PR00039">
    <property type="entry name" value="HTHLYSR"/>
</dbReference>
<dbReference type="SUPFAM" id="SSF46785">
    <property type="entry name" value="Winged helix' DNA-binding domain"/>
    <property type="match status" value="1"/>
</dbReference>
<dbReference type="Gene3D" id="1.10.10.10">
    <property type="entry name" value="Winged helix-like DNA-binding domain superfamily/Winged helix DNA-binding domain"/>
    <property type="match status" value="1"/>
</dbReference>
<dbReference type="Pfam" id="PF00126">
    <property type="entry name" value="HTH_1"/>
    <property type="match status" value="1"/>
</dbReference>
<dbReference type="FunFam" id="1.10.10.10:FF:000001">
    <property type="entry name" value="LysR family transcriptional regulator"/>
    <property type="match status" value="1"/>
</dbReference>
<gene>
    <name evidence="7" type="ORF">AZOBR_p110068</name>
</gene>
<keyword evidence="8" id="KW-1185">Reference proteome</keyword>
<evidence type="ECO:0000256" key="3">
    <source>
        <dbReference type="ARBA" id="ARBA00023125"/>
    </source>
</evidence>
<protein>
    <submittedName>
        <fullName evidence="7">Transcriptional regulatory protein,LysR family</fullName>
    </submittedName>
</protein>
<dbReference type="Pfam" id="PF03466">
    <property type="entry name" value="LysR_substrate"/>
    <property type="match status" value="1"/>
</dbReference>
<dbReference type="InterPro" id="IPR036390">
    <property type="entry name" value="WH_DNA-bd_sf"/>
</dbReference>
<dbReference type="AlphaFoldDB" id="A0A9P1JTM7"/>
<keyword evidence="2" id="KW-0805">Transcription regulation</keyword>
<keyword evidence="3" id="KW-0238">DNA-binding</keyword>
<geneLocation type="plasmid" evidence="7 8">
    <name>AZOBR_p1</name>
</geneLocation>
<keyword evidence="4" id="KW-0804">Transcription</keyword>
<evidence type="ECO:0000256" key="2">
    <source>
        <dbReference type="ARBA" id="ARBA00023015"/>
    </source>
</evidence>
<dbReference type="EMBL" id="HE577328">
    <property type="protein sequence ID" value="CCC99592.1"/>
    <property type="molecule type" value="Genomic_DNA"/>
</dbReference>
<dbReference type="InterPro" id="IPR000847">
    <property type="entry name" value="LysR_HTH_N"/>
</dbReference>
<dbReference type="KEGG" id="abs:AZOBR_p110068"/>
<evidence type="ECO:0000313" key="8">
    <source>
        <dbReference type="Proteomes" id="UP000007319"/>
    </source>
</evidence>
<evidence type="ECO:0000256" key="5">
    <source>
        <dbReference type="SAM" id="MobiDB-lite"/>
    </source>
</evidence>
<dbReference type="Proteomes" id="UP000007319">
    <property type="component" value="Plasmid AZOBR_p1"/>
</dbReference>
<dbReference type="SUPFAM" id="SSF53850">
    <property type="entry name" value="Periplasmic binding protein-like II"/>
    <property type="match status" value="1"/>
</dbReference>
<name>A0A9P1JTM7_9PROT</name>
<accession>A0A9P1JTM7</accession>
<evidence type="ECO:0000259" key="6">
    <source>
        <dbReference type="PROSITE" id="PS50931"/>
    </source>
</evidence>
<feature type="domain" description="HTH lysR-type" evidence="6">
    <location>
        <begin position="2"/>
        <end position="59"/>
    </location>
</feature>
<evidence type="ECO:0000313" key="7">
    <source>
        <dbReference type="EMBL" id="CCC99592.1"/>
    </source>
</evidence>
<feature type="region of interest" description="Disordered" evidence="5">
    <location>
        <begin position="297"/>
        <end position="325"/>
    </location>
</feature>
<reference evidence="7 8" key="1">
    <citation type="journal article" date="2011" name="PLoS Genet.">
        <title>Azospirillum genomes reveal transition of bacteria from aquatic to terrestrial environments.</title>
        <authorList>
            <person name="Wisniewski-Dye F."/>
            <person name="Borziak K."/>
            <person name="Khalsa-Moyers G."/>
            <person name="Alexandre G."/>
            <person name="Sukharnikov L.O."/>
            <person name="Wuichet K."/>
            <person name="Hurst G.B."/>
            <person name="McDonald W.H."/>
            <person name="Robertson J.S."/>
            <person name="Barbe V."/>
            <person name="Calteau A."/>
            <person name="Rouy Z."/>
            <person name="Mangenot S."/>
            <person name="Prigent-Combaret C."/>
            <person name="Normand P."/>
            <person name="Boyer M."/>
            <person name="Siguier P."/>
            <person name="Dessaux Y."/>
            <person name="Elmerich C."/>
            <person name="Condemine G."/>
            <person name="Krishnen G."/>
            <person name="Kennedy I."/>
            <person name="Paterson A.H."/>
            <person name="Gonzalez V."/>
            <person name="Mavingui P."/>
            <person name="Zhulin I.B."/>
        </authorList>
    </citation>
    <scope>NUCLEOTIDE SEQUENCE [LARGE SCALE GENOMIC DNA]</scope>
    <source>
        <strain evidence="7 8">Sp245</strain>
    </source>
</reference>